<evidence type="ECO:0000256" key="1">
    <source>
        <dbReference type="ARBA" id="ARBA00023125"/>
    </source>
</evidence>
<dbReference type="AlphaFoldDB" id="A0A3A1YRD6"/>
<dbReference type="InterPro" id="IPR000551">
    <property type="entry name" value="MerR-type_HTH_dom"/>
</dbReference>
<dbReference type="PANTHER" id="PTHR30204:SF92">
    <property type="entry name" value="HTH-TYPE TRANSCRIPTIONAL REGULATOR ZNTR"/>
    <property type="match status" value="1"/>
</dbReference>
<dbReference type="GO" id="GO:0046872">
    <property type="term" value="F:metal ion binding"/>
    <property type="evidence" value="ECO:0007669"/>
    <property type="project" value="InterPro"/>
</dbReference>
<protein>
    <submittedName>
        <fullName evidence="3">Cd(II)/Pb(II)-responsive transcriptional regulator</fullName>
    </submittedName>
</protein>
<evidence type="ECO:0000313" key="3">
    <source>
        <dbReference type="EMBL" id="RIY39738.1"/>
    </source>
</evidence>
<gene>
    <name evidence="3" type="primary">cadR</name>
    <name evidence="3" type="ORF">CJP73_12905</name>
</gene>
<dbReference type="InterPro" id="IPR009061">
    <property type="entry name" value="DNA-bd_dom_put_sf"/>
</dbReference>
<dbReference type="GO" id="GO:0003700">
    <property type="term" value="F:DNA-binding transcription factor activity"/>
    <property type="evidence" value="ECO:0007669"/>
    <property type="project" value="InterPro"/>
</dbReference>
<feature type="domain" description="HTH merR-type" evidence="2">
    <location>
        <begin position="2"/>
        <end position="71"/>
    </location>
</feature>
<dbReference type="InterPro" id="IPR047057">
    <property type="entry name" value="MerR_fam"/>
</dbReference>
<dbReference type="OrthoDB" id="9808480at2"/>
<evidence type="ECO:0000259" key="2">
    <source>
        <dbReference type="PROSITE" id="PS50937"/>
    </source>
</evidence>
<keyword evidence="1" id="KW-0238">DNA-binding</keyword>
<dbReference type="PRINTS" id="PR00040">
    <property type="entry name" value="HTHMERR"/>
</dbReference>
<dbReference type="Pfam" id="PF13411">
    <property type="entry name" value="MerR_1"/>
    <property type="match status" value="1"/>
</dbReference>
<dbReference type="PROSITE" id="PS00552">
    <property type="entry name" value="HTH_MERR_1"/>
    <property type="match status" value="1"/>
</dbReference>
<dbReference type="SMART" id="SM00422">
    <property type="entry name" value="HTH_MERR"/>
    <property type="match status" value="1"/>
</dbReference>
<evidence type="ECO:0000313" key="4">
    <source>
        <dbReference type="Proteomes" id="UP000266206"/>
    </source>
</evidence>
<accession>A0A3A1YRD6</accession>
<dbReference type="NCBIfam" id="TIGR02047">
    <property type="entry name" value="CadR-PbrR"/>
    <property type="match status" value="1"/>
</dbReference>
<reference evidence="3 4" key="1">
    <citation type="submission" date="2017-08" db="EMBL/GenBank/DDBJ databases">
        <title>Pusillimonas indicus sp. nov., a member of the family Alcaligenaceae isolated from surface seawater.</title>
        <authorList>
            <person name="Li J."/>
        </authorList>
    </citation>
    <scope>NUCLEOTIDE SEQUENCE [LARGE SCALE GENOMIC DNA]</scope>
    <source>
        <strain evidence="3 4">L52-1-41</strain>
    </source>
</reference>
<dbReference type="PANTHER" id="PTHR30204">
    <property type="entry name" value="REDOX-CYCLING DRUG-SENSING TRANSCRIPTIONAL ACTIVATOR SOXR"/>
    <property type="match status" value="1"/>
</dbReference>
<dbReference type="RefSeq" id="WP_119516709.1">
    <property type="nucleotide sequence ID" value="NZ_NQYH01000013.1"/>
</dbReference>
<dbReference type="Gene3D" id="1.10.1660.10">
    <property type="match status" value="1"/>
</dbReference>
<dbReference type="PROSITE" id="PS50937">
    <property type="entry name" value="HTH_MERR_2"/>
    <property type="match status" value="1"/>
</dbReference>
<proteinExistence type="predicted"/>
<dbReference type="Proteomes" id="UP000266206">
    <property type="component" value="Unassembled WGS sequence"/>
</dbReference>
<dbReference type="SUPFAM" id="SSF46955">
    <property type="entry name" value="Putative DNA-binding domain"/>
    <property type="match status" value="1"/>
</dbReference>
<dbReference type="GO" id="GO:0003677">
    <property type="term" value="F:DNA binding"/>
    <property type="evidence" value="ECO:0007669"/>
    <property type="project" value="UniProtKB-KW"/>
</dbReference>
<organism evidence="3 4">
    <name type="scientific">Neopusillimonas maritima</name>
    <dbReference type="NCBI Taxonomy" id="2026239"/>
    <lineage>
        <taxon>Bacteria</taxon>
        <taxon>Pseudomonadati</taxon>
        <taxon>Pseudomonadota</taxon>
        <taxon>Betaproteobacteria</taxon>
        <taxon>Burkholderiales</taxon>
        <taxon>Alcaligenaceae</taxon>
        <taxon>Neopusillimonas</taxon>
    </lineage>
</organism>
<dbReference type="GO" id="GO:0045893">
    <property type="term" value="P:positive regulation of DNA-templated transcription"/>
    <property type="evidence" value="ECO:0007669"/>
    <property type="project" value="InterPro"/>
</dbReference>
<comment type="caution">
    <text evidence="3">The sequence shown here is derived from an EMBL/GenBank/DDBJ whole genome shotgun (WGS) entry which is preliminary data.</text>
</comment>
<dbReference type="InterPro" id="IPR011791">
    <property type="entry name" value="CadR-PbrR"/>
</dbReference>
<sequence>MNIKIGELAKRTDCSIQTIRFYEKEGVLPAPTRSDGNYRLYNEGHIERLRFIRHCRMLDMTLSDVSTLLKYRDTPNTGCEEVNVFLDQHIDAVQTRLEELAQLKLHLLTLRRQCNQPVSAASCGILRALSDCSCHID</sequence>
<dbReference type="CDD" id="cd04784">
    <property type="entry name" value="HTH_CadR-PbrR"/>
    <property type="match status" value="1"/>
</dbReference>
<dbReference type="EMBL" id="NQYH01000013">
    <property type="protein sequence ID" value="RIY39738.1"/>
    <property type="molecule type" value="Genomic_DNA"/>
</dbReference>
<name>A0A3A1YRD6_9BURK</name>